<keyword evidence="3" id="KW-1185">Reference proteome</keyword>
<reference evidence="2 3" key="1">
    <citation type="submission" date="2024-01" db="EMBL/GenBank/DDBJ databases">
        <title>The genomes of 5 underutilized Papilionoideae crops provide insights into root nodulation and disease resistanc.</title>
        <authorList>
            <person name="Jiang F."/>
        </authorList>
    </citation>
    <scope>NUCLEOTIDE SEQUENCE [LARGE SCALE GENOMIC DNA]</scope>
    <source>
        <strain evidence="2">JINMINGXINNONG_FW02</strain>
        <tissue evidence="2">Leaves</tissue>
    </source>
</reference>
<sequence>MLAWLESEVQNYCKSTSLPICEEEHDGVSDKTSSTSSDSRRGTANADFVPSVADSETLLCRASFRMRLYLHCKTGQIPNKPCPGYNANCGNVDAEYARNPYLGIYGMNPVKLYDPVRFLGSIPPQLNVLHLNYAPNANCVRRRTTIFYVTLREERTIL</sequence>
<proteinExistence type="predicted"/>
<gene>
    <name evidence="2" type="ORF">VNO80_20563</name>
</gene>
<accession>A0AAN9M0S8</accession>
<feature type="region of interest" description="Disordered" evidence="1">
    <location>
        <begin position="24"/>
        <end position="45"/>
    </location>
</feature>
<comment type="caution">
    <text evidence="2">The sequence shown here is derived from an EMBL/GenBank/DDBJ whole genome shotgun (WGS) entry which is preliminary data.</text>
</comment>
<protein>
    <submittedName>
        <fullName evidence="2">Uncharacterized protein</fullName>
    </submittedName>
</protein>
<dbReference type="AlphaFoldDB" id="A0AAN9M0S8"/>
<evidence type="ECO:0000256" key="1">
    <source>
        <dbReference type="SAM" id="MobiDB-lite"/>
    </source>
</evidence>
<dbReference type="Proteomes" id="UP001374584">
    <property type="component" value="Unassembled WGS sequence"/>
</dbReference>
<dbReference type="EMBL" id="JAYMYR010000008">
    <property type="protein sequence ID" value="KAK7346050.1"/>
    <property type="molecule type" value="Genomic_DNA"/>
</dbReference>
<name>A0AAN9M0S8_PHACN</name>
<organism evidence="2 3">
    <name type="scientific">Phaseolus coccineus</name>
    <name type="common">Scarlet runner bean</name>
    <name type="synonym">Phaseolus multiflorus</name>
    <dbReference type="NCBI Taxonomy" id="3886"/>
    <lineage>
        <taxon>Eukaryota</taxon>
        <taxon>Viridiplantae</taxon>
        <taxon>Streptophyta</taxon>
        <taxon>Embryophyta</taxon>
        <taxon>Tracheophyta</taxon>
        <taxon>Spermatophyta</taxon>
        <taxon>Magnoliopsida</taxon>
        <taxon>eudicotyledons</taxon>
        <taxon>Gunneridae</taxon>
        <taxon>Pentapetalae</taxon>
        <taxon>rosids</taxon>
        <taxon>fabids</taxon>
        <taxon>Fabales</taxon>
        <taxon>Fabaceae</taxon>
        <taxon>Papilionoideae</taxon>
        <taxon>50 kb inversion clade</taxon>
        <taxon>NPAAA clade</taxon>
        <taxon>indigoferoid/millettioid clade</taxon>
        <taxon>Phaseoleae</taxon>
        <taxon>Phaseolus</taxon>
    </lineage>
</organism>
<evidence type="ECO:0000313" key="2">
    <source>
        <dbReference type="EMBL" id="KAK7346050.1"/>
    </source>
</evidence>
<evidence type="ECO:0000313" key="3">
    <source>
        <dbReference type="Proteomes" id="UP001374584"/>
    </source>
</evidence>